<feature type="binding site" evidence="5">
    <location>
        <position position="117"/>
    </location>
    <ligand>
        <name>ATP</name>
        <dbReference type="ChEBI" id="CHEBI:30616"/>
    </ligand>
</feature>
<organism evidence="8 9">
    <name type="scientific">Blastopirellula marina</name>
    <dbReference type="NCBI Taxonomy" id="124"/>
    <lineage>
        <taxon>Bacteria</taxon>
        <taxon>Pseudomonadati</taxon>
        <taxon>Planctomycetota</taxon>
        <taxon>Planctomycetia</taxon>
        <taxon>Pirellulales</taxon>
        <taxon>Pirellulaceae</taxon>
        <taxon>Blastopirellula</taxon>
    </lineage>
</organism>
<proteinExistence type="predicted"/>
<dbReference type="Gene3D" id="3.30.200.20">
    <property type="entry name" value="Phosphorylase Kinase, domain 1"/>
    <property type="match status" value="1"/>
</dbReference>
<dbReference type="InterPro" id="IPR011009">
    <property type="entry name" value="Kinase-like_dom_sf"/>
</dbReference>
<evidence type="ECO:0000256" key="5">
    <source>
        <dbReference type="PROSITE-ProRule" id="PRU10141"/>
    </source>
</evidence>
<sequence>MSDSPKDSDGTPPVRNDRVASTADRLPEPPGSDSATHLPRPVDHNFLEEPPTVISSRKGSAHDSHGRSISSIELTIGRELVGQTLGHFQLDAFVGAGGMGAVFRGHDTQLNRRVAIKVLSGEHNAKEETVRRFKNEAQSAARLDHPNIARVYFVGEDKGWNYIVFEYIDGTNIRDEVERNGPLELELAISYLVQVAEALDHATTRDVVHRDIKPSNILVDSRHLAKLVDMGLARLHQVNSQDSDLTASGMTLGTFDYISPEQARDPRSADVRSDLYSLGCTFFFMLTGRPPFPEGTVLQKLLSHSGEEPPDPREFRPELPDEVVHILSRLMAKNPNDRFQKPGELIAAALIVIDELGLAAPHVTSAVYVPTTEQRNTILERHLPWVMPVAILLAICFVADVIWSAQDDSLISQPSYVNFSDLQPVDVGEETAGSDGAGTSKTESGGANVIPIEIEDAKPKSPVMAPESGSSVAMDLPTTTLPRSSDGTFAETTKPSATAPSDVMSEEVISPPISVAANVIVVPTTVDTLYEAITMAQADPMLDTIELRYNGERSERPLLVEDAGLTIRAGIGFTPSIVFTPLEYEPELLNRMILITRGSLTIQNVAITMAVPPATTRSWTLFEMENAKQLVLSGCQITVERSDEKMFREEMRRGVSVITMRPTAIEPASSSTLATSRYSAISIQDSMVRGEASMIRSNGQQPLNVFCDNSLLALSGSVLSSTSTAIDNAMSGMVKMNFDGCTIDTGGSVIRRDGASCIPLRVNMKDSIVTWGVTSPFLSQRSSTQTTDNILNLLDFGDSNLKANVYEMSMPSRTMMFLASTAQASDSRSLDYGEWKVKWEDNFSEPCSSIWAMPLSQTKLYSVRGPQDYVLLDDLSRNLALRPGKRNAGINFSELPFLPSPLAGAGRPKPATTN</sequence>
<feature type="domain" description="Protein kinase" evidence="7">
    <location>
        <begin position="88"/>
        <end position="351"/>
    </location>
</feature>
<dbReference type="EMBL" id="PUHY01000015">
    <property type="protein sequence ID" value="PQO29651.1"/>
    <property type="molecule type" value="Genomic_DNA"/>
</dbReference>
<evidence type="ECO:0000256" key="3">
    <source>
        <dbReference type="ARBA" id="ARBA00022777"/>
    </source>
</evidence>
<dbReference type="SMART" id="SM00220">
    <property type="entry name" value="S_TKc"/>
    <property type="match status" value="1"/>
</dbReference>
<name>A0A2S8FBW1_9BACT</name>
<keyword evidence="1" id="KW-0808">Transferase</keyword>
<dbReference type="PANTHER" id="PTHR43289:SF6">
    <property type="entry name" value="SERINE_THREONINE-PROTEIN KINASE NEKL-3"/>
    <property type="match status" value="1"/>
</dbReference>
<feature type="region of interest" description="Disordered" evidence="6">
    <location>
        <begin position="427"/>
        <end position="503"/>
    </location>
</feature>
<comment type="caution">
    <text evidence="8">The sequence shown here is derived from an EMBL/GenBank/DDBJ whole genome shotgun (WGS) entry which is preliminary data.</text>
</comment>
<dbReference type="GO" id="GO:0005524">
    <property type="term" value="F:ATP binding"/>
    <property type="evidence" value="ECO:0007669"/>
    <property type="project" value="UniProtKB-UniRule"/>
</dbReference>
<dbReference type="OrthoDB" id="6111975at2"/>
<evidence type="ECO:0000256" key="1">
    <source>
        <dbReference type="ARBA" id="ARBA00022679"/>
    </source>
</evidence>
<evidence type="ECO:0000313" key="9">
    <source>
        <dbReference type="Proteomes" id="UP000238322"/>
    </source>
</evidence>
<dbReference type="Pfam" id="PF00069">
    <property type="entry name" value="Pkinase"/>
    <property type="match status" value="1"/>
</dbReference>
<dbReference type="InterPro" id="IPR017441">
    <property type="entry name" value="Protein_kinase_ATP_BS"/>
</dbReference>
<dbReference type="PROSITE" id="PS00108">
    <property type="entry name" value="PROTEIN_KINASE_ST"/>
    <property type="match status" value="1"/>
</dbReference>
<dbReference type="CDD" id="cd14014">
    <property type="entry name" value="STKc_PknB_like"/>
    <property type="match status" value="1"/>
</dbReference>
<reference evidence="8 9" key="1">
    <citation type="submission" date="2018-02" db="EMBL/GenBank/DDBJ databases">
        <title>Comparative genomes isolates from brazilian mangrove.</title>
        <authorList>
            <person name="Araujo J.E."/>
            <person name="Taketani R.G."/>
            <person name="Silva M.C.P."/>
            <person name="Loureco M.V."/>
            <person name="Andreote F.D."/>
        </authorList>
    </citation>
    <scope>NUCLEOTIDE SEQUENCE [LARGE SCALE GENOMIC DNA]</scope>
    <source>
        <strain evidence="8 9">Hex-1 MGV</strain>
    </source>
</reference>
<dbReference type="InterPro" id="IPR000719">
    <property type="entry name" value="Prot_kinase_dom"/>
</dbReference>
<gene>
    <name evidence="8" type="ORF">C5Y83_26725</name>
</gene>
<evidence type="ECO:0000313" key="8">
    <source>
        <dbReference type="EMBL" id="PQO29651.1"/>
    </source>
</evidence>
<evidence type="ECO:0000259" key="7">
    <source>
        <dbReference type="PROSITE" id="PS50011"/>
    </source>
</evidence>
<accession>A0A2S8FBW1</accession>
<dbReference type="AlphaFoldDB" id="A0A2S8FBW1"/>
<dbReference type="PANTHER" id="PTHR43289">
    <property type="entry name" value="MITOGEN-ACTIVATED PROTEIN KINASE KINASE KINASE 20-RELATED"/>
    <property type="match status" value="1"/>
</dbReference>
<dbReference type="Gene3D" id="1.10.510.10">
    <property type="entry name" value="Transferase(Phosphotransferase) domain 1"/>
    <property type="match status" value="1"/>
</dbReference>
<keyword evidence="3" id="KW-0418">Kinase</keyword>
<feature type="compositionally biased region" description="Polar residues" evidence="6">
    <location>
        <begin position="477"/>
        <end position="499"/>
    </location>
</feature>
<evidence type="ECO:0000256" key="2">
    <source>
        <dbReference type="ARBA" id="ARBA00022741"/>
    </source>
</evidence>
<feature type="region of interest" description="Disordered" evidence="6">
    <location>
        <begin position="1"/>
        <end position="48"/>
    </location>
</feature>
<dbReference type="Proteomes" id="UP000238322">
    <property type="component" value="Unassembled WGS sequence"/>
</dbReference>
<dbReference type="GO" id="GO:0004674">
    <property type="term" value="F:protein serine/threonine kinase activity"/>
    <property type="evidence" value="ECO:0007669"/>
    <property type="project" value="TreeGrafter"/>
</dbReference>
<keyword evidence="4 5" id="KW-0067">ATP-binding</keyword>
<dbReference type="RefSeq" id="WP_105332845.1">
    <property type="nucleotide sequence ID" value="NZ_PUHY01000015.1"/>
</dbReference>
<dbReference type="SUPFAM" id="SSF56112">
    <property type="entry name" value="Protein kinase-like (PK-like)"/>
    <property type="match status" value="1"/>
</dbReference>
<keyword evidence="2 5" id="KW-0547">Nucleotide-binding</keyword>
<protein>
    <recommendedName>
        <fullName evidence="7">Protein kinase domain-containing protein</fullName>
    </recommendedName>
</protein>
<dbReference type="PROSITE" id="PS50011">
    <property type="entry name" value="PROTEIN_KINASE_DOM"/>
    <property type="match status" value="1"/>
</dbReference>
<dbReference type="PROSITE" id="PS00107">
    <property type="entry name" value="PROTEIN_KINASE_ATP"/>
    <property type="match status" value="1"/>
</dbReference>
<evidence type="ECO:0000256" key="4">
    <source>
        <dbReference type="ARBA" id="ARBA00022840"/>
    </source>
</evidence>
<evidence type="ECO:0000256" key="6">
    <source>
        <dbReference type="SAM" id="MobiDB-lite"/>
    </source>
</evidence>
<dbReference type="InterPro" id="IPR008271">
    <property type="entry name" value="Ser/Thr_kinase_AS"/>
</dbReference>